<comment type="caution">
    <text evidence="1">The sequence shown here is derived from an EMBL/GenBank/DDBJ whole genome shotgun (WGS) entry which is preliminary data.</text>
</comment>
<dbReference type="AlphaFoldDB" id="A0A9N8V3J0"/>
<proteinExistence type="predicted"/>
<dbReference type="EMBL" id="CAJVPV010000016">
    <property type="protein sequence ID" value="CAG8438450.1"/>
    <property type="molecule type" value="Genomic_DNA"/>
</dbReference>
<reference evidence="1" key="1">
    <citation type="submission" date="2021-06" db="EMBL/GenBank/DDBJ databases">
        <authorList>
            <person name="Kallberg Y."/>
            <person name="Tangrot J."/>
            <person name="Rosling A."/>
        </authorList>
    </citation>
    <scope>NUCLEOTIDE SEQUENCE</scope>
    <source>
        <strain evidence="1">CL551</strain>
    </source>
</reference>
<evidence type="ECO:0000313" key="1">
    <source>
        <dbReference type="EMBL" id="CAG8438450.1"/>
    </source>
</evidence>
<name>A0A9N8V3J0_9GLOM</name>
<gene>
    <name evidence="1" type="ORF">AMORRO_LOCUS92</name>
</gene>
<protein>
    <submittedName>
        <fullName evidence="1">17149_t:CDS:1</fullName>
    </submittedName>
</protein>
<keyword evidence="2" id="KW-1185">Reference proteome</keyword>
<sequence length="77" mass="8825">MSDEFYISKESTMTVARDINQHIFNPQCIVNTLGETIVDLFDIDKVSVRESKVTVNKYHNKTPHPIIANNTKNAFKN</sequence>
<organism evidence="1 2">
    <name type="scientific">Acaulospora morrowiae</name>
    <dbReference type="NCBI Taxonomy" id="94023"/>
    <lineage>
        <taxon>Eukaryota</taxon>
        <taxon>Fungi</taxon>
        <taxon>Fungi incertae sedis</taxon>
        <taxon>Mucoromycota</taxon>
        <taxon>Glomeromycotina</taxon>
        <taxon>Glomeromycetes</taxon>
        <taxon>Diversisporales</taxon>
        <taxon>Acaulosporaceae</taxon>
        <taxon>Acaulospora</taxon>
    </lineage>
</organism>
<evidence type="ECO:0000313" key="2">
    <source>
        <dbReference type="Proteomes" id="UP000789342"/>
    </source>
</evidence>
<accession>A0A9N8V3J0</accession>
<dbReference type="Proteomes" id="UP000789342">
    <property type="component" value="Unassembled WGS sequence"/>
</dbReference>